<dbReference type="Pfam" id="PF09476">
    <property type="entry name" value="Pilus_CpaD"/>
    <property type="match status" value="1"/>
</dbReference>
<organism evidence="1">
    <name type="scientific">mine drainage metagenome</name>
    <dbReference type="NCBI Taxonomy" id="410659"/>
    <lineage>
        <taxon>unclassified sequences</taxon>
        <taxon>metagenomes</taxon>
        <taxon>ecological metagenomes</taxon>
    </lineage>
</organism>
<dbReference type="AlphaFoldDB" id="A0A1J5R2Z1"/>
<dbReference type="InterPro" id="IPR019027">
    <property type="entry name" value="Pilus_biogenesis_CpaD-related"/>
</dbReference>
<gene>
    <name evidence="1" type="ORF">GALL_277680</name>
</gene>
<protein>
    <submittedName>
        <fullName evidence="1">Pilus biogenesis CpaD protein (Pilus_cpaD)</fullName>
    </submittedName>
</protein>
<dbReference type="EMBL" id="MLJW01000296">
    <property type="protein sequence ID" value="OIQ90318.1"/>
    <property type="molecule type" value="Genomic_DNA"/>
</dbReference>
<reference evidence="1" key="1">
    <citation type="submission" date="2016-10" db="EMBL/GenBank/DDBJ databases">
        <title>Sequence of Gallionella enrichment culture.</title>
        <authorList>
            <person name="Poehlein A."/>
            <person name="Muehling M."/>
            <person name="Daniel R."/>
        </authorList>
    </citation>
    <scope>NUCLEOTIDE SEQUENCE</scope>
</reference>
<accession>A0A1J5R2Z1</accession>
<evidence type="ECO:0000313" key="1">
    <source>
        <dbReference type="EMBL" id="OIQ90318.1"/>
    </source>
</evidence>
<comment type="caution">
    <text evidence="1">The sequence shown here is derived from an EMBL/GenBank/DDBJ whole genome shotgun (WGS) entry which is preliminary data.</text>
</comment>
<dbReference type="PROSITE" id="PS51257">
    <property type="entry name" value="PROKAR_LIPOPROTEIN"/>
    <property type="match status" value="1"/>
</dbReference>
<proteinExistence type="predicted"/>
<name>A0A1J5R2Z1_9ZZZZ</name>
<sequence>MIRRVTCALLVLGLPLLGGCEPRPEYNALPDSSVIHLAVVGKAAVPVADLLAPTVEERTRIQAALAADGGNGVRVRLRLPAGLAVPQNAVLRRALAGLGIAPGVAALSAQPSGGPDSVVMIYHLAATAPDCAALVTPSEAEDAAIRPRMSFGCATYANLAAMVADPADLESGRSLAGPDGAVTAAGVERYQAGKVTPLLKNSSTSSMSSSSSN</sequence>